<dbReference type="EMBL" id="RJUG01000002">
    <property type="protein sequence ID" value="ROI10063.1"/>
    <property type="molecule type" value="Genomic_DNA"/>
</dbReference>
<organism evidence="2 3">
    <name type="scientific">Kaistella daneshvariae</name>
    <dbReference type="NCBI Taxonomy" id="2487074"/>
    <lineage>
        <taxon>Bacteria</taxon>
        <taxon>Pseudomonadati</taxon>
        <taxon>Bacteroidota</taxon>
        <taxon>Flavobacteriia</taxon>
        <taxon>Flavobacteriales</taxon>
        <taxon>Weeksellaceae</taxon>
        <taxon>Chryseobacterium group</taxon>
        <taxon>Kaistella</taxon>
    </lineage>
</organism>
<gene>
    <name evidence="2" type="ORF">EGI11_04760</name>
</gene>
<evidence type="ECO:0000256" key="1">
    <source>
        <dbReference type="SAM" id="SignalP"/>
    </source>
</evidence>
<sequence>MMKKISLILFSFLYLTYFSQSRAKLNEENANSFYYLMEYKSSDTLQHNGQQMFVLNVQNGRSVFSSVKNISRDSILEIQKHQFYTGQTNFSMRGVPLTAYTYYLEK</sequence>
<protein>
    <submittedName>
        <fullName evidence="2">Uncharacterized protein</fullName>
    </submittedName>
</protein>
<reference evidence="3" key="2">
    <citation type="submission" date="2018-11" db="EMBL/GenBank/DDBJ databases">
        <title>Proposal to divide the Flavobacteriaceae and reorganize its genera based on Amino Acid Identity values calculated from whole genome sequences.</title>
        <authorList>
            <person name="Nicholson A.C."/>
            <person name="Gulvik C.A."/>
            <person name="Whitney A.M."/>
            <person name="Humrighouse B.W."/>
            <person name="Bell M."/>
            <person name="Holmens B."/>
            <person name="Steigerwalt A."/>
            <person name="Villarma A."/>
            <person name="Sheth M."/>
            <person name="Batra D."/>
            <person name="Pryor J."/>
            <person name="Bernardet J.-F."/>
            <person name="Hugo C."/>
            <person name="Kampfer P."/>
            <person name="Newman J."/>
            <person name="Mcquiston J.R."/>
        </authorList>
    </citation>
    <scope>NUCLEOTIDE SEQUENCE [LARGE SCALE GENOMIC DNA]</scope>
    <source>
        <strain evidence="3">H3056</strain>
    </source>
</reference>
<reference evidence="3" key="1">
    <citation type="submission" date="2018-11" db="EMBL/GenBank/DDBJ databases">
        <title>Proposal to divide the Flavobacteriaceae and reorganize its genera based on Amino Acid Identity values calculated from whole genome sequences.</title>
        <authorList>
            <person name="Nicholson A.C."/>
            <person name="Gulvik C.A."/>
            <person name="Whitney A.M."/>
            <person name="Humrighouse B.W."/>
            <person name="Bell M."/>
            <person name="Holmes B."/>
            <person name="Steigerwalt A."/>
            <person name="Villarma A."/>
            <person name="Sheth M."/>
            <person name="Batra D."/>
            <person name="Pryor J."/>
            <person name="Bernardet J.-F."/>
            <person name="Hugo C."/>
            <person name="Kampfer P."/>
            <person name="Newman J."/>
            <person name="Mcquiston J.R."/>
        </authorList>
    </citation>
    <scope>NUCLEOTIDE SEQUENCE [LARGE SCALE GENOMIC DNA]</scope>
    <source>
        <strain evidence="3">H3056</strain>
    </source>
</reference>
<feature type="chain" id="PRO_5018178791" evidence="1">
    <location>
        <begin position="24"/>
        <end position="106"/>
    </location>
</feature>
<keyword evidence="1" id="KW-0732">Signal</keyword>
<evidence type="ECO:0000313" key="2">
    <source>
        <dbReference type="EMBL" id="ROI10063.1"/>
    </source>
</evidence>
<evidence type="ECO:0000313" key="3">
    <source>
        <dbReference type="Proteomes" id="UP000270224"/>
    </source>
</evidence>
<feature type="signal peptide" evidence="1">
    <location>
        <begin position="1"/>
        <end position="23"/>
    </location>
</feature>
<dbReference type="Proteomes" id="UP000270224">
    <property type="component" value="Unassembled WGS sequence"/>
</dbReference>
<dbReference type="RefSeq" id="WP_123265309.1">
    <property type="nucleotide sequence ID" value="NZ_RJUG01000002.1"/>
</dbReference>
<dbReference type="AlphaFoldDB" id="A0A3N0WYJ4"/>
<name>A0A3N0WYJ4_9FLAO</name>
<proteinExistence type="predicted"/>
<comment type="caution">
    <text evidence="2">The sequence shown here is derived from an EMBL/GenBank/DDBJ whole genome shotgun (WGS) entry which is preliminary data.</text>
</comment>
<accession>A0A3N0WYJ4</accession>